<dbReference type="InterPro" id="IPR036397">
    <property type="entry name" value="RNaseH_sf"/>
</dbReference>
<dbReference type="Proteomes" id="UP000596660">
    <property type="component" value="Unplaced"/>
</dbReference>
<dbReference type="GO" id="GO:0015074">
    <property type="term" value="P:DNA integration"/>
    <property type="evidence" value="ECO:0007669"/>
    <property type="project" value="InterPro"/>
</dbReference>
<dbReference type="InterPro" id="IPR039537">
    <property type="entry name" value="Retrotran_Ty1/copia-like"/>
</dbReference>
<dbReference type="AlphaFoldDB" id="A0A803N595"/>
<dbReference type="InterPro" id="IPR001584">
    <property type="entry name" value="Integrase_cat-core"/>
</dbReference>
<reference evidence="2" key="2">
    <citation type="submission" date="2021-03" db="UniProtKB">
        <authorList>
            <consortium name="EnsemblPlants"/>
        </authorList>
    </citation>
    <scope>IDENTIFICATION</scope>
</reference>
<dbReference type="GO" id="GO:0003676">
    <property type="term" value="F:nucleic acid binding"/>
    <property type="evidence" value="ECO:0007669"/>
    <property type="project" value="InterPro"/>
</dbReference>
<sequence>MVRKERVLLQLGWMDIDYAIRKDEPLAITEDSTQDAISLYEKWERSNRLSVKFIKTKICASIRGSVDKHTNVKELIKAIDEQFATSNKALASTLILQFSSMKLIETKGVRDYIMRMRDITAQLKDLEVTMSDSFLGMTNLRKPMDSEHNIYSGNKMSSHVEAVGTCILALSSGFILHLESCIKGEKTNKSKKGAKRSSDLLEIIHTDICCTKMNEALNAFKLFKAKVETQCGKHIKIMRSDRGREYYGRYTKNGQACGPFANFFQEHGIFSQHTMPNSPDQNGVAERRNRTLIEMVRSMQRNATLPPSLWIEALKTAAYILNRVPSKAVSKLPYELFKG</sequence>
<dbReference type="SUPFAM" id="SSF53098">
    <property type="entry name" value="Ribonuclease H-like"/>
    <property type="match status" value="1"/>
</dbReference>
<dbReference type="PANTHER" id="PTHR42648:SF28">
    <property type="entry name" value="TRANSPOSON-ENCODED PROTEIN WITH RIBONUCLEASE H-LIKE AND RETROVIRUS ZINC FINGER-LIKE DOMAINS"/>
    <property type="match status" value="1"/>
</dbReference>
<protein>
    <recommendedName>
        <fullName evidence="1">Integrase catalytic domain-containing protein</fullName>
    </recommendedName>
</protein>
<dbReference type="PANTHER" id="PTHR42648">
    <property type="entry name" value="TRANSPOSASE, PUTATIVE-RELATED"/>
    <property type="match status" value="1"/>
</dbReference>
<evidence type="ECO:0000259" key="1">
    <source>
        <dbReference type="PROSITE" id="PS50994"/>
    </source>
</evidence>
<evidence type="ECO:0000313" key="2">
    <source>
        <dbReference type="EnsemblPlants" id="AUR62040768-RA:cds"/>
    </source>
</evidence>
<keyword evidence="3" id="KW-1185">Reference proteome</keyword>
<dbReference type="Gramene" id="AUR62040768-RA">
    <property type="protein sequence ID" value="AUR62040768-RA:cds"/>
    <property type="gene ID" value="AUR62040768"/>
</dbReference>
<name>A0A803N595_CHEQI</name>
<dbReference type="PROSITE" id="PS50994">
    <property type="entry name" value="INTEGRASE"/>
    <property type="match status" value="1"/>
</dbReference>
<evidence type="ECO:0000313" key="3">
    <source>
        <dbReference type="Proteomes" id="UP000596660"/>
    </source>
</evidence>
<dbReference type="InterPro" id="IPR012337">
    <property type="entry name" value="RNaseH-like_sf"/>
</dbReference>
<accession>A0A803N595</accession>
<reference evidence="2" key="1">
    <citation type="journal article" date="2017" name="Nature">
        <title>The genome of Chenopodium quinoa.</title>
        <authorList>
            <person name="Jarvis D.E."/>
            <person name="Ho Y.S."/>
            <person name="Lightfoot D.J."/>
            <person name="Schmoeckel S.M."/>
            <person name="Li B."/>
            <person name="Borm T.J.A."/>
            <person name="Ohyanagi H."/>
            <person name="Mineta K."/>
            <person name="Michell C.T."/>
            <person name="Saber N."/>
            <person name="Kharbatia N.M."/>
            <person name="Rupper R.R."/>
            <person name="Sharp A.R."/>
            <person name="Dally N."/>
            <person name="Boughton B.A."/>
            <person name="Woo Y.H."/>
            <person name="Gao G."/>
            <person name="Schijlen E.G.W.M."/>
            <person name="Guo X."/>
            <person name="Momin A.A."/>
            <person name="Negrao S."/>
            <person name="Al-Babili S."/>
            <person name="Gehring C."/>
            <person name="Roessner U."/>
            <person name="Jung C."/>
            <person name="Murphy K."/>
            <person name="Arold S.T."/>
            <person name="Gojobori T."/>
            <person name="van der Linden C.G."/>
            <person name="van Loo E.N."/>
            <person name="Jellen E.N."/>
            <person name="Maughan P.J."/>
            <person name="Tester M."/>
        </authorList>
    </citation>
    <scope>NUCLEOTIDE SEQUENCE [LARGE SCALE GENOMIC DNA]</scope>
    <source>
        <strain evidence="2">cv. PI 614886</strain>
    </source>
</reference>
<feature type="domain" description="Integrase catalytic" evidence="1">
    <location>
        <begin position="236"/>
        <end position="339"/>
    </location>
</feature>
<dbReference type="EnsemblPlants" id="AUR62040768-RA">
    <property type="protein sequence ID" value="AUR62040768-RA:cds"/>
    <property type="gene ID" value="AUR62040768"/>
</dbReference>
<dbReference type="Gene3D" id="3.30.420.10">
    <property type="entry name" value="Ribonuclease H-like superfamily/Ribonuclease H"/>
    <property type="match status" value="1"/>
</dbReference>
<dbReference type="Pfam" id="PF14223">
    <property type="entry name" value="Retrotran_gag_2"/>
    <property type="match status" value="1"/>
</dbReference>
<dbReference type="OMA" id="EMTSICA"/>
<organism evidence="2 3">
    <name type="scientific">Chenopodium quinoa</name>
    <name type="common">Quinoa</name>
    <dbReference type="NCBI Taxonomy" id="63459"/>
    <lineage>
        <taxon>Eukaryota</taxon>
        <taxon>Viridiplantae</taxon>
        <taxon>Streptophyta</taxon>
        <taxon>Embryophyta</taxon>
        <taxon>Tracheophyta</taxon>
        <taxon>Spermatophyta</taxon>
        <taxon>Magnoliopsida</taxon>
        <taxon>eudicotyledons</taxon>
        <taxon>Gunneridae</taxon>
        <taxon>Pentapetalae</taxon>
        <taxon>Caryophyllales</taxon>
        <taxon>Chenopodiaceae</taxon>
        <taxon>Chenopodioideae</taxon>
        <taxon>Atripliceae</taxon>
        <taxon>Chenopodium</taxon>
    </lineage>
</organism>
<proteinExistence type="predicted"/>